<evidence type="ECO:0000313" key="2">
    <source>
        <dbReference type="EMBL" id="SPT69507.1"/>
    </source>
</evidence>
<protein>
    <submittedName>
        <fullName evidence="2">Polysialic acid biosynthesis protein P7</fullName>
    </submittedName>
</protein>
<dbReference type="Proteomes" id="UP000250086">
    <property type="component" value="Unassembled WGS sequence"/>
</dbReference>
<feature type="domain" description="UDP-N-acetylglucosamine 2-epimerase" evidence="1">
    <location>
        <begin position="28"/>
        <end position="359"/>
    </location>
</feature>
<dbReference type="GO" id="GO:0004553">
    <property type="term" value="F:hydrolase activity, hydrolyzing O-glycosyl compounds"/>
    <property type="evidence" value="ECO:0007669"/>
    <property type="project" value="InterPro"/>
</dbReference>
<keyword evidence="3" id="KW-1185">Reference proteome</keyword>
<dbReference type="RefSeq" id="WP_113743671.1">
    <property type="nucleotide sequence ID" value="NZ_UAPU01000007.1"/>
</dbReference>
<proteinExistence type="predicted"/>
<dbReference type="EMBL" id="UAPV01000001">
    <property type="protein sequence ID" value="SPT69507.1"/>
    <property type="molecule type" value="Genomic_DNA"/>
</dbReference>
<dbReference type="InterPro" id="IPR003331">
    <property type="entry name" value="UDP_GlcNAc_Epimerase_2_dom"/>
</dbReference>
<dbReference type="PANTHER" id="PTHR43174">
    <property type="entry name" value="UDP-N-ACETYLGLUCOSAMINE 2-EPIMERASE"/>
    <property type="match status" value="1"/>
</dbReference>
<evidence type="ECO:0000313" key="3">
    <source>
        <dbReference type="Proteomes" id="UP000250086"/>
    </source>
</evidence>
<dbReference type="GO" id="GO:0006047">
    <property type="term" value="P:UDP-N-acetylglucosamine metabolic process"/>
    <property type="evidence" value="ECO:0007669"/>
    <property type="project" value="InterPro"/>
</dbReference>
<reference evidence="2 3" key="1">
    <citation type="submission" date="2018-06" db="EMBL/GenBank/DDBJ databases">
        <authorList>
            <consortium name="Pathogen Informatics"/>
            <person name="Doyle S."/>
        </authorList>
    </citation>
    <scope>NUCLEOTIDE SEQUENCE [LARGE SCALE GENOMIC DNA]</scope>
    <source>
        <strain evidence="2 3">NCTC13093</strain>
    </source>
</reference>
<name>A0A2X0WGK2_9GAMM</name>
<dbReference type="NCBIfam" id="TIGR03568">
    <property type="entry name" value="NeuC_NnaA"/>
    <property type="match status" value="1"/>
</dbReference>
<dbReference type="Pfam" id="PF02350">
    <property type="entry name" value="Epimerase_2"/>
    <property type="match status" value="1"/>
</dbReference>
<dbReference type="Gene3D" id="3.40.50.2000">
    <property type="entry name" value="Glycogen Phosphorylase B"/>
    <property type="match status" value="2"/>
</dbReference>
<organism evidence="2 3">
    <name type="scientific">Anaerobiospirillum thomasii</name>
    <dbReference type="NCBI Taxonomy" id="179995"/>
    <lineage>
        <taxon>Bacteria</taxon>
        <taxon>Pseudomonadati</taxon>
        <taxon>Pseudomonadota</taxon>
        <taxon>Gammaproteobacteria</taxon>
        <taxon>Aeromonadales</taxon>
        <taxon>Succinivibrionaceae</taxon>
        <taxon>Anaerobiospirillum</taxon>
    </lineage>
</organism>
<dbReference type="InterPro" id="IPR020004">
    <property type="entry name" value="UDP-GlcNAc_Epase"/>
</dbReference>
<dbReference type="PANTHER" id="PTHR43174:SF3">
    <property type="entry name" value="UDP-N-ACETYLGLUCOSAMINE 2-EPIMERASE"/>
    <property type="match status" value="1"/>
</dbReference>
<dbReference type="InterPro" id="IPR029767">
    <property type="entry name" value="WecB-like"/>
</dbReference>
<accession>A0A2X0WGK2</accession>
<evidence type="ECO:0000259" key="1">
    <source>
        <dbReference type="Pfam" id="PF02350"/>
    </source>
</evidence>
<sequence>MRHDIVVFTGSRADFSLLLPLITRLESEHNVTVLASGGHLQKEQGYTINTVKESVHTDVISADIALDNDKDLTHIISHATRVYGDILSTLKCTLFIVLGDRYEAFAAAIAANLKFIPILHLHGGEETLGAQDNYFRNCITKLSAYHFVSCERYRQRVIQMGEHPSCVFNTGAIGLYNVHNMQIWSKERLYQELGLAPDDKFFLITLHPETMSDNADYMVMQLLEALDNFKDYRMIFTAANADTGGDIINAAIQKKCAEADNCNFFYSLGILRYINAMRYACAIIGNSSSALIEAPSLNAHIIDIGQRQAGRVRADCVISCKCSKEQIKNAIDSTLLRDDTLPDNPYYKEDTVAAMCSIIASLNTDNIMQKAFYDLKE</sequence>
<gene>
    <name evidence="2" type="primary">neuC</name>
    <name evidence="2" type="ORF">NCTC13093_00884</name>
</gene>
<dbReference type="AlphaFoldDB" id="A0A2X0WGK2"/>
<dbReference type="SUPFAM" id="SSF53756">
    <property type="entry name" value="UDP-Glycosyltransferase/glycogen phosphorylase"/>
    <property type="match status" value="1"/>
</dbReference>
<dbReference type="OrthoDB" id="9803238at2"/>